<evidence type="ECO:0000256" key="7">
    <source>
        <dbReference type="SAM" id="Phobius"/>
    </source>
</evidence>
<keyword evidence="4" id="KW-0675">Receptor</keyword>
<sequence>MNSGITREYTFAMCVYYVPIGALAALANFVNLAMYAHSKEARKTYMVFIALELGELINSLSFILTGAGRLEDLLSGHLYHEHSVHECFYTTYFVHAQILGTELPTLFLMQISMERICAVCWPERYNRIFTAWGKGLMIAACTLLALGSIGAAAGSAYNNEFLNSSGHCGIIHSTAKWYSTFHFIFIVIGFSSSLTSLLTMKFYSLKFRNTSAQAFRHDTKTNTLIAFMGASLVLVASPSIVMIGMRWGLFELGDVWIALSYSTTVLVSIANMIINFVFREDFRRTFFQCTNKVGITHHNDELFSHLHHTTST</sequence>
<evidence type="ECO:0000256" key="6">
    <source>
        <dbReference type="ARBA" id="ARBA00023224"/>
    </source>
</evidence>
<dbReference type="AlphaFoldDB" id="A0AAN4ZPV2"/>
<feature type="transmembrane region" description="Helical" evidence="7">
    <location>
        <begin position="136"/>
        <end position="157"/>
    </location>
</feature>
<protein>
    <recommendedName>
        <fullName evidence="8">7TM GPCR serpentine receptor class x (Srx) domain-containing protein</fullName>
    </recommendedName>
</protein>
<feature type="transmembrane region" description="Helical" evidence="7">
    <location>
        <begin position="177"/>
        <end position="203"/>
    </location>
</feature>
<dbReference type="EMBL" id="BTRK01000003">
    <property type="protein sequence ID" value="GMR43229.1"/>
    <property type="molecule type" value="Genomic_DNA"/>
</dbReference>
<keyword evidence="10" id="KW-1185">Reference proteome</keyword>
<dbReference type="PANTHER" id="PTHR24246:SF27">
    <property type="entry name" value="ADENOSINE RECEPTOR, ISOFORM A"/>
    <property type="match status" value="1"/>
</dbReference>
<evidence type="ECO:0000313" key="10">
    <source>
        <dbReference type="Proteomes" id="UP001328107"/>
    </source>
</evidence>
<evidence type="ECO:0000256" key="1">
    <source>
        <dbReference type="ARBA" id="ARBA00004651"/>
    </source>
</evidence>
<feature type="domain" description="7TM GPCR serpentine receptor class x (Srx)" evidence="8">
    <location>
        <begin position="89"/>
        <end position="222"/>
    </location>
</feature>
<evidence type="ECO:0000259" key="8">
    <source>
        <dbReference type="Pfam" id="PF10328"/>
    </source>
</evidence>
<keyword evidence="7" id="KW-1133">Transmembrane helix</keyword>
<gene>
    <name evidence="9" type="ORF">PMAYCL1PPCAC_13424</name>
</gene>
<feature type="transmembrane region" description="Helical" evidence="7">
    <location>
        <begin position="255"/>
        <end position="278"/>
    </location>
</feature>
<dbReference type="SUPFAM" id="SSF81321">
    <property type="entry name" value="Family A G protein-coupled receptor-like"/>
    <property type="match status" value="1"/>
</dbReference>
<organism evidence="9 10">
    <name type="scientific">Pristionchus mayeri</name>
    <dbReference type="NCBI Taxonomy" id="1317129"/>
    <lineage>
        <taxon>Eukaryota</taxon>
        <taxon>Metazoa</taxon>
        <taxon>Ecdysozoa</taxon>
        <taxon>Nematoda</taxon>
        <taxon>Chromadorea</taxon>
        <taxon>Rhabditida</taxon>
        <taxon>Rhabditina</taxon>
        <taxon>Diplogasteromorpha</taxon>
        <taxon>Diplogasteroidea</taxon>
        <taxon>Neodiplogasteridae</taxon>
        <taxon>Pristionchus</taxon>
    </lineage>
</organism>
<keyword evidence="7" id="KW-0812">Transmembrane</keyword>
<proteinExistence type="predicted"/>
<feature type="transmembrane region" description="Helical" evidence="7">
    <location>
        <begin position="224"/>
        <end position="249"/>
    </location>
</feature>
<evidence type="ECO:0000313" key="9">
    <source>
        <dbReference type="EMBL" id="GMR43229.1"/>
    </source>
</evidence>
<comment type="subcellular location">
    <subcellularLocation>
        <location evidence="1">Cell membrane</location>
        <topology evidence="1">Multi-pass membrane protein</topology>
    </subcellularLocation>
</comment>
<dbReference type="Pfam" id="PF10328">
    <property type="entry name" value="7TM_GPCR_Srx"/>
    <property type="match status" value="1"/>
</dbReference>
<evidence type="ECO:0000256" key="2">
    <source>
        <dbReference type="ARBA" id="ARBA00022475"/>
    </source>
</evidence>
<keyword evidence="7" id="KW-0472">Membrane</keyword>
<keyword evidence="6" id="KW-0807">Transducer</keyword>
<evidence type="ECO:0000256" key="4">
    <source>
        <dbReference type="ARBA" id="ARBA00023170"/>
    </source>
</evidence>
<evidence type="ECO:0000256" key="3">
    <source>
        <dbReference type="ARBA" id="ARBA00023040"/>
    </source>
</evidence>
<dbReference type="PANTHER" id="PTHR24246">
    <property type="entry name" value="OLFACTORY RECEPTOR AND ADENOSINE RECEPTOR"/>
    <property type="match status" value="1"/>
</dbReference>
<name>A0AAN4ZPV2_9BILA</name>
<dbReference type="GO" id="GO:0004930">
    <property type="term" value="F:G protein-coupled receptor activity"/>
    <property type="evidence" value="ECO:0007669"/>
    <property type="project" value="UniProtKB-KW"/>
</dbReference>
<keyword evidence="2" id="KW-1003">Cell membrane</keyword>
<dbReference type="Proteomes" id="UP001328107">
    <property type="component" value="Unassembled WGS sequence"/>
</dbReference>
<feature type="non-terminal residue" evidence="9">
    <location>
        <position position="312"/>
    </location>
</feature>
<keyword evidence="3" id="KW-0297">G-protein coupled receptor</keyword>
<dbReference type="GO" id="GO:0005886">
    <property type="term" value="C:plasma membrane"/>
    <property type="evidence" value="ECO:0007669"/>
    <property type="project" value="UniProtKB-SubCell"/>
</dbReference>
<dbReference type="InterPro" id="IPR019430">
    <property type="entry name" value="7TM_GPCR_serpentine_rcpt_Srx"/>
</dbReference>
<evidence type="ECO:0000256" key="5">
    <source>
        <dbReference type="ARBA" id="ARBA00023180"/>
    </source>
</evidence>
<dbReference type="Gene3D" id="1.20.1070.10">
    <property type="entry name" value="Rhodopsin 7-helix transmembrane proteins"/>
    <property type="match status" value="1"/>
</dbReference>
<feature type="transmembrane region" description="Helical" evidence="7">
    <location>
        <begin position="16"/>
        <end position="36"/>
    </location>
</feature>
<reference evidence="10" key="1">
    <citation type="submission" date="2022-10" db="EMBL/GenBank/DDBJ databases">
        <title>Genome assembly of Pristionchus species.</title>
        <authorList>
            <person name="Yoshida K."/>
            <person name="Sommer R.J."/>
        </authorList>
    </citation>
    <scope>NUCLEOTIDE SEQUENCE [LARGE SCALE GENOMIC DNA]</scope>
    <source>
        <strain evidence="10">RS5460</strain>
    </source>
</reference>
<accession>A0AAN4ZPV2</accession>
<comment type="caution">
    <text evidence="9">The sequence shown here is derived from an EMBL/GenBank/DDBJ whole genome shotgun (WGS) entry which is preliminary data.</text>
</comment>
<keyword evidence="5" id="KW-0325">Glycoprotein</keyword>